<dbReference type="Pfam" id="PF00111">
    <property type="entry name" value="Fer2"/>
    <property type="match status" value="1"/>
</dbReference>
<evidence type="ECO:0000313" key="9">
    <source>
        <dbReference type="Proteomes" id="UP000189818"/>
    </source>
</evidence>
<dbReference type="GO" id="GO:0051537">
    <property type="term" value="F:2 iron, 2 sulfur cluster binding"/>
    <property type="evidence" value="ECO:0007669"/>
    <property type="project" value="UniProtKB-KW"/>
</dbReference>
<dbReference type="PANTHER" id="PTHR23426:SF65">
    <property type="entry name" value="FERREDOXIN-2, MITOCHONDRIAL"/>
    <property type="match status" value="1"/>
</dbReference>
<dbReference type="CDD" id="cd00207">
    <property type="entry name" value="fer2"/>
    <property type="match status" value="1"/>
</dbReference>
<dbReference type="RefSeq" id="WP_079650446.1">
    <property type="nucleotide sequence ID" value="NZ_FUYM01000013.1"/>
</dbReference>
<evidence type="ECO:0000256" key="6">
    <source>
        <dbReference type="ARBA" id="ARBA00034078"/>
    </source>
</evidence>
<feature type="domain" description="2Fe-2S ferredoxin-type" evidence="7">
    <location>
        <begin position="2"/>
        <end position="105"/>
    </location>
</feature>
<evidence type="ECO:0000313" key="8">
    <source>
        <dbReference type="EMBL" id="SKC05884.1"/>
    </source>
</evidence>
<keyword evidence="5" id="KW-0411">Iron-sulfur</keyword>
<dbReference type="OrthoDB" id="9799640at2"/>
<dbReference type="InterPro" id="IPR036010">
    <property type="entry name" value="2Fe-2S_ferredoxin-like_sf"/>
</dbReference>
<keyword evidence="4" id="KW-0408">Iron</keyword>
<keyword evidence="2" id="KW-0001">2Fe-2S</keyword>
<dbReference type="PRINTS" id="PR00355">
    <property type="entry name" value="ADRENODOXIN"/>
</dbReference>
<dbReference type="GO" id="GO:0005829">
    <property type="term" value="C:cytosol"/>
    <property type="evidence" value="ECO:0007669"/>
    <property type="project" value="TreeGrafter"/>
</dbReference>
<dbReference type="Gene3D" id="3.10.20.30">
    <property type="match status" value="1"/>
</dbReference>
<dbReference type="InterPro" id="IPR018298">
    <property type="entry name" value="Adrenodoxin_Fe-S_BS"/>
</dbReference>
<dbReference type="SUPFAM" id="SSF54292">
    <property type="entry name" value="2Fe-2S ferredoxin-like"/>
    <property type="match status" value="1"/>
</dbReference>
<comment type="similarity">
    <text evidence="1">Belongs to the adrenodoxin/putidaredoxin family.</text>
</comment>
<dbReference type="InterPro" id="IPR001041">
    <property type="entry name" value="2Fe-2S_ferredoxin-type"/>
</dbReference>
<keyword evidence="9" id="KW-1185">Reference proteome</keyword>
<sequence>MVRVRFQRPDGSEAACDVPAGLSLMEAALNNGVDEIIADCGGALSCATCHVYVDDGWMDRTGAPSEIEEEMLEFAVDRRPNSRLSCQIKLGEGLDGLSVALPQRQQ</sequence>
<dbReference type="Proteomes" id="UP000189818">
    <property type="component" value="Unassembled WGS sequence"/>
</dbReference>
<keyword evidence="3" id="KW-0479">Metal-binding</keyword>
<accession>A0A1T5GBS2</accession>
<name>A0A1T5GBS2_9SPHN</name>
<evidence type="ECO:0000259" key="7">
    <source>
        <dbReference type="PROSITE" id="PS51085"/>
    </source>
</evidence>
<dbReference type="PROSITE" id="PS51085">
    <property type="entry name" value="2FE2S_FER_2"/>
    <property type="match status" value="1"/>
</dbReference>
<protein>
    <submittedName>
        <fullName evidence="8">Ferredoxin, 2Fe-2S</fullName>
    </submittedName>
</protein>
<dbReference type="GO" id="GO:0046872">
    <property type="term" value="F:metal ion binding"/>
    <property type="evidence" value="ECO:0007669"/>
    <property type="project" value="UniProtKB-KW"/>
</dbReference>
<evidence type="ECO:0000256" key="1">
    <source>
        <dbReference type="ARBA" id="ARBA00010914"/>
    </source>
</evidence>
<dbReference type="PROSITE" id="PS00814">
    <property type="entry name" value="ADX"/>
    <property type="match status" value="1"/>
</dbReference>
<dbReference type="GO" id="GO:0009055">
    <property type="term" value="F:electron transfer activity"/>
    <property type="evidence" value="ECO:0007669"/>
    <property type="project" value="TreeGrafter"/>
</dbReference>
<dbReference type="AlphaFoldDB" id="A0A1T5GBS2"/>
<organism evidence="8 9">
    <name type="scientific">Rhizorhabdus histidinilytica</name>
    <dbReference type="NCBI Taxonomy" id="439228"/>
    <lineage>
        <taxon>Bacteria</taxon>
        <taxon>Pseudomonadati</taxon>
        <taxon>Pseudomonadota</taxon>
        <taxon>Alphaproteobacteria</taxon>
        <taxon>Sphingomonadales</taxon>
        <taxon>Sphingomonadaceae</taxon>
        <taxon>Rhizorhabdus</taxon>
    </lineage>
</organism>
<comment type="cofactor">
    <cofactor evidence="6">
        <name>[2Fe-2S] cluster</name>
        <dbReference type="ChEBI" id="CHEBI:190135"/>
    </cofactor>
</comment>
<evidence type="ECO:0000256" key="3">
    <source>
        <dbReference type="ARBA" id="ARBA00022723"/>
    </source>
</evidence>
<reference evidence="9" key="1">
    <citation type="submission" date="2017-02" db="EMBL/GenBank/DDBJ databases">
        <authorList>
            <person name="Varghese N."/>
            <person name="Submissions S."/>
        </authorList>
    </citation>
    <scope>NUCLEOTIDE SEQUENCE [LARGE SCALE GENOMIC DNA]</scope>
    <source>
        <strain evidence="9">UM2</strain>
    </source>
</reference>
<dbReference type="InterPro" id="IPR012675">
    <property type="entry name" value="Beta-grasp_dom_sf"/>
</dbReference>
<evidence type="ECO:0000256" key="2">
    <source>
        <dbReference type="ARBA" id="ARBA00022714"/>
    </source>
</evidence>
<gene>
    <name evidence="8" type="ORF">SAMN06295920_11380</name>
</gene>
<dbReference type="STRING" id="439228.SAMN06295920_11380"/>
<dbReference type="InterPro" id="IPR001055">
    <property type="entry name" value="Adrenodoxin-like"/>
</dbReference>
<dbReference type="PANTHER" id="PTHR23426">
    <property type="entry name" value="FERREDOXIN/ADRENODOXIN"/>
    <property type="match status" value="1"/>
</dbReference>
<evidence type="ECO:0000256" key="4">
    <source>
        <dbReference type="ARBA" id="ARBA00023004"/>
    </source>
</evidence>
<dbReference type="EMBL" id="FUYM01000013">
    <property type="protein sequence ID" value="SKC05884.1"/>
    <property type="molecule type" value="Genomic_DNA"/>
</dbReference>
<evidence type="ECO:0000256" key="5">
    <source>
        <dbReference type="ARBA" id="ARBA00023014"/>
    </source>
</evidence>
<proteinExistence type="inferred from homology"/>
<dbReference type="GO" id="GO:0140647">
    <property type="term" value="P:P450-containing electron transport chain"/>
    <property type="evidence" value="ECO:0007669"/>
    <property type="project" value="InterPro"/>
</dbReference>